<evidence type="ECO:0000256" key="1">
    <source>
        <dbReference type="SAM" id="MobiDB-lite"/>
    </source>
</evidence>
<name>A0A1F5GJI3_9BACT</name>
<evidence type="ECO:0000313" key="3">
    <source>
        <dbReference type="Proteomes" id="UP000178492"/>
    </source>
</evidence>
<proteinExistence type="predicted"/>
<accession>A0A1F5GJI3</accession>
<organism evidence="2 3">
    <name type="scientific">Candidatus Curtissbacteria bacterium RIFCSPHIGHO2_02_FULL_40_17</name>
    <dbReference type="NCBI Taxonomy" id="1797715"/>
    <lineage>
        <taxon>Bacteria</taxon>
        <taxon>Candidatus Curtissiibacteriota</taxon>
    </lineage>
</organism>
<feature type="compositionally biased region" description="Basic and acidic residues" evidence="1">
    <location>
        <begin position="1"/>
        <end position="10"/>
    </location>
</feature>
<dbReference type="AlphaFoldDB" id="A0A1F5GJI3"/>
<dbReference type="Proteomes" id="UP000178492">
    <property type="component" value="Unassembled WGS sequence"/>
</dbReference>
<sequence length="99" mass="10627">MPEQKEKEILPGKSEVTTSSDEYIASTLDSLRRATEATGTVVDVSDEDILGPILVSDNISQSAVSNSSENQEVSAENLDVAYSATGLRILAGRVRKKSR</sequence>
<evidence type="ECO:0000313" key="2">
    <source>
        <dbReference type="EMBL" id="OGD91979.1"/>
    </source>
</evidence>
<protein>
    <submittedName>
        <fullName evidence="2">Uncharacterized protein</fullName>
    </submittedName>
</protein>
<gene>
    <name evidence="2" type="ORF">A3D81_02670</name>
</gene>
<comment type="caution">
    <text evidence="2">The sequence shown here is derived from an EMBL/GenBank/DDBJ whole genome shotgun (WGS) entry which is preliminary data.</text>
</comment>
<feature type="region of interest" description="Disordered" evidence="1">
    <location>
        <begin position="1"/>
        <end position="21"/>
    </location>
</feature>
<dbReference type="EMBL" id="MFBE01000006">
    <property type="protein sequence ID" value="OGD91979.1"/>
    <property type="molecule type" value="Genomic_DNA"/>
</dbReference>
<reference evidence="2 3" key="1">
    <citation type="journal article" date="2016" name="Nat. Commun.">
        <title>Thousands of microbial genomes shed light on interconnected biogeochemical processes in an aquifer system.</title>
        <authorList>
            <person name="Anantharaman K."/>
            <person name="Brown C.T."/>
            <person name="Hug L.A."/>
            <person name="Sharon I."/>
            <person name="Castelle C.J."/>
            <person name="Probst A.J."/>
            <person name="Thomas B.C."/>
            <person name="Singh A."/>
            <person name="Wilkins M.J."/>
            <person name="Karaoz U."/>
            <person name="Brodie E.L."/>
            <person name="Williams K.H."/>
            <person name="Hubbard S.S."/>
            <person name="Banfield J.F."/>
        </authorList>
    </citation>
    <scope>NUCLEOTIDE SEQUENCE [LARGE SCALE GENOMIC DNA]</scope>
</reference>